<keyword evidence="4" id="KW-1185">Reference proteome</keyword>
<evidence type="ECO:0000313" key="3">
    <source>
        <dbReference type="EMBL" id="BAT78131.1"/>
    </source>
</evidence>
<name>A0A0S3RBV7_PHAAN</name>
<dbReference type="AlphaFoldDB" id="A0A0S3RBV7"/>
<dbReference type="Proteomes" id="UP000291084">
    <property type="component" value="Chromosome 2"/>
</dbReference>
<accession>A0A0S3RBV7</accession>
<dbReference type="CDD" id="cd00051">
    <property type="entry name" value="EFh"/>
    <property type="match status" value="1"/>
</dbReference>
<dbReference type="InterPro" id="IPR018247">
    <property type="entry name" value="EF_Hand_1_Ca_BS"/>
</dbReference>
<dbReference type="SUPFAM" id="SSF47473">
    <property type="entry name" value="EF-hand"/>
    <property type="match status" value="1"/>
</dbReference>
<dbReference type="Gene3D" id="1.10.238.10">
    <property type="entry name" value="EF-hand"/>
    <property type="match status" value="1"/>
</dbReference>
<keyword evidence="1" id="KW-0106">Calcium</keyword>
<evidence type="ECO:0000256" key="1">
    <source>
        <dbReference type="ARBA" id="ARBA00022837"/>
    </source>
</evidence>
<proteinExistence type="predicted"/>
<dbReference type="EMBL" id="AP015035">
    <property type="protein sequence ID" value="BAT78131.1"/>
    <property type="molecule type" value="Genomic_DNA"/>
</dbReference>
<dbReference type="Pfam" id="PF00036">
    <property type="entry name" value="EF-hand_1"/>
    <property type="match status" value="1"/>
</dbReference>
<organism evidence="3 4">
    <name type="scientific">Vigna angularis var. angularis</name>
    <dbReference type="NCBI Taxonomy" id="157739"/>
    <lineage>
        <taxon>Eukaryota</taxon>
        <taxon>Viridiplantae</taxon>
        <taxon>Streptophyta</taxon>
        <taxon>Embryophyta</taxon>
        <taxon>Tracheophyta</taxon>
        <taxon>Spermatophyta</taxon>
        <taxon>Magnoliopsida</taxon>
        <taxon>eudicotyledons</taxon>
        <taxon>Gunneridae</taxon>
        <taxon>Pentapetalae</taxon>
        <taxon>rosids</taxon>
        <taxon>fabids</taxon>
        <taxon>Fabales</taxon>
        <taxon>Fabaceae</taxon>
        <taxon>Papilionoideae</taxon>
        <taxon>50 kb inversion clade</taxon>
        <taxon>NPAAA clade</taxon>
        <taxon>indigoferoid/millettioid clade</taxon>
        <taxon>Phaseoleae</taxon>
        <taxon>Vigna</taxon>
    </lineage>
</organism>
<dbReference type="PROSITE" id="PS50222">
    <property type="entry name" value="EF_HAND_2"/>
    <property type="match status" value="1"/>
</dbReference>
<evidence type="ECO:0000259" key="2">
    <source>
        <dbReference type="PROSITE" id="PS50222"/>
    </source>
</evidence>
<dbReference type="InterPro" id="IPR011992">
    <property type="entry name" value="EF-hand-dom_pair"/>
</dbReference>
<evidence type="ECO:0000313" key="4">
    <source>
        <dbReference type="Proteomes" id="UP000291084"/>
    </source>
</evidence>
<feature type="domain" description="EF-hand" evidence="2">
    <location>
        <begin position="1"/>
        <end position="28"/>
    </location>
</feature>
<sequence>MFRMIDTDNSGQITLEELKKGLERVGSVLKDSEIAWLMQAVSACLQSKLAVLCATVSCTKGPVTIYELLQSHSQLEYLLQTPGYVSTCMHIEKSFVLQGEET</sequence>
<dbReference type="GO" id="GO:0005509">
    <property type="term" value="F:calcium ion binding"/>
    <property type="evidence" value="ECO:0007669"/>
    <property type="project" value="InterPro"/>
</dbReference>
<dbReference type="PROSITE" id="PS00018">
    <property type="entry name" value="EF_HAND_1"/>
    <property type="match status" value="1"/>
</dbReference>
<protein>
    <recommendedName>
        <fullName evidence="2">EF-hand domain-containing protein</fullName>
    </recommendedName>
</protein>
<reference evidence="3 4" key="1">
    <citation type="journal article" date="2015" name="Sci. Rep.">
        <title>The power of single molecule real-time sequencing technology in the de novo assembly of a eukaryotic genome.</title>
        <authorList>
            <person name="Sakai H."/>
            <person name="Naito K."/>
            <person name="Ogiso-Tanaka E."/>
            <person name="Takahashi Y."/>
            <person name="Iseki K."/>
            <person name="Muto C."/>
            <person name="Satou K."/>
            <person name="Teruya K."/>
            <person name="Shiroma A."/>
            <person name="Shimoji M."/>
            <person name="Hirano T."/>
            <person name="Itoh T."/>
            <person name="Kaga A."/>
            <person name="Tomooka N."/>
        </authorList>
    </citation>
    <scope>NUCLEOTIDE SEQUENCE [LARGE SCALE GENOMIC DNA]</scope>
    <source>
        <strain evidence="4">cv. Shumari</strain>
    </source>
</reference>
<gene>
    <name evidence="3" type="primary">Vigan.02G077200</name>
    <name evidence="3" type="ORF">VIGAN_02077200</name>
</gene>
<dbReference type="InterPro" id="IPR002048">
    <property type="entry name" value="EF_hand_dom"/>
</dbReference>